<sequence>MDQEVVYTDASVVAAPSSCLQDEEVVVTIHGLLPYQDVTLCATTADANGVLFCAYGHYRSDDSGSITTEDSESVGGSYTGVWTMGLLSALKPAPHERQSTRFFKRRTDSPNH</sequence>
<dbReference type="EMBL" id="CAXKWB010046357">
    <property type="protein sequence ID" value="CAL4163601.1"/>
    <property type="molecule type" value="Genomic_DNA"/>
</dbReference>
<evidence type="ECO:0000259" key="2">
    <source>
        <dbReference type="Pfam" id="PF04775"/>
    </source>
</evidence>
<dbReference type="Proteomes" id="UP001497623">
    <property type="component" value="Unassembled WGS sequence"/>
</dbReference>
<dbReference type="AlphaFoldDB" id="A0AAV2S4E0"/>
<dbReference type="InterPro" id="IPR042490">
    <property type="entry name" value="Thio_Ohase/BAAT_N"/>
</dbReference>
<proteinExistence type="predicted"/>
<comment type="caution">
    <text evidence="3">The sequence shown here is derived from an EMBL/GenBank/DDBJ whole genome shotgun (WGS) entry which is preliminary data.</text>
</comment>
<dbReference type="GO" id="GO:0006631">
    <property type="term" value="P:fatty acid metabolic process"/>
    <property type="evidence" value="ECO:0007669"/>
    <property type="project" value="TreeGrafter"/>
</dbReference>
<name>A0AAV2S4E0_MEGNR</name>
<feature type="region of interest" description="Disordered" evidence="1">
    <location>
        <begin position="93"/>
        <end position="112"/>
    </location>
</feature>
<feature type="domain" description="Acyl-CoA thioester hydrolase/bile acid-CoA amino acid N-acetyltransferase" evidence="2">
    <location>
        <begin position="22"/>
        <end position="110"/>
    </location>
</feature>
<dbReference type="GO" id="GO:0006637">
    <property type="term" value="P:acyl-CoA metabolic process"/>
    <property type="evidence" value="ECO:0007669"/>
    <property type="project" value="TreeGrafter"/>
</dbReference>
<dbReference type="GO" id="GO:0047617">
    <property type="term" value="F:fatty acyl-CoA hydrolase activity"/>
    <property type="evidence" value="ECO:0007669"/>
    <property type="project" value="TreeGrafter"/>
</dbReference>
<reference evidence="3 4" key="1">
    <citation type="submission" date="2024-05" db="EMBL/GenBank/DDBJ databases">
        <authorList>
            <person name="Wallberg A."/>
        </authorList>
    </citation>
    <scope>NUCLEOTIDE SEQUENCE [LARGE SCALE GENOMIC DNA]</scope>
</reference>
<evidence type="ECO:0000313" key="4">
    <source>
        <dbReference type="Proteomes" id="UP001497623"/>
    </source>
</evidence>
<dbReference type="InterPro" id="IPR006862">
    <property type="entry name" value="Thio_Ohase/aa_AcTrfase"/>
</dbReference>
<dbReference type="PANTHER" id="PTHR10824:SF4">
    <property type="entry name" value="ACYL-COENZYME A THIOESTERASE 1-LIKE"/>
    <property type="match status" value="1"/>
</dbReference>
<evidence type="ECO:0000313" key="3">
    <source>
        <dbReference type="EMBL" id="CAL4163601.1"/>
    </source>
</evidence>
<accession>A0AAV2S4E0</accession>
<protein>
    <recommendedName>
        <fullName evidence="2">Acyl-CoA thioester hydrolase/bile acid-CoA amino acid N-acetyltransferase domain-containing protein</fullName>
    </recommendedName>
</protein>
<keyword evidence="4" id="KW-1185">Reference proteome</keyword>
<evidence type="ECO:0000256" key="1">
    <source>
        <dbReference type="SAM" id="MobiDB-lite"/>
    </source>
</evidence>
<dbReference type="Gene3D" id="2.60.40.2240">
    <property type="entry name" value="Acyl-CoA thioester hydrolase/BAAT N-terminal domain"/>
    <property type="match status" value="1"/>
</dbReference>
<feature type="non-terminal residue" evidence="3">
    <location>
        <position position="112"/>
    </location>
</feature>
<dbReference type="PANTHER" id="PTHR10824">
    <property type="entry name" value="ACYL-COENZYME A THIOESTERASE-RELATED"/>
    <property type="match status" value="1"/>
</dbReference>
<dbReference type="Pfam" id="PF04775">
    <property type="entry name" value="Bile_Hydr_Trans"/>
    <property type="match status" value="1"/>
</dbReference>
<organism evidence="3 4">
    <name type="scientific">Meganyctiphanes norvegica</name>
    <name type="common">Northern krill</name>
    <name type="synonym">Thysanopoda norvegica</name>
    <dbReference type="NCBI Taxonomy" id="48144"/>
    <lineage>
        <taxon>Eukaryota</taxon>
        <taxon>Metazoa</taxon>
        <taxon>Ecdysozoa</taxon>
        <taxon>Arthropoda</taxon>
        <taxon>Crustacea</taxon>
        <taxon>Multicrustacea</taxon>
        <taxon>Malacostraca</taxon>
        <taxon>Eumalacostraca</taxon>
        <taxon>Eucarida</taxon>
        <taxon>Euphausiacea</taxon>
        <taxon>Euphausiidae</taxon>
        <taxon>Meganyctiphanes</taxon>
    </lineage>
</organism>
<gene>
    <name evidence="3" type="ORF">MNOR_LOCUS33024</name>
</gene>